<reference evidence="1 2" key="1">
    <citation type="journal article" date="2018" name="PLoS Genet.">
        <title>Population sequencing reveals clonal diversity and ancestral inbreeding in the grapevine cultivar Chardonnay.</title>
        <authorList>
            <person name="Roach M.J."/>
            <person name="Johnson D.L."/>
            <person name="Bohlmann J."/>
            <person name="van Vuuren H.J."/>
            <person name="Jones S.J."/>
            <person name="Pretorius I.S."/>
            <person name="Schmidt S.A."/>
            <person name="Borneman A.R."/>
        </authorList>
    </citation>
    <scope>NUCLEOTIDE SEQUENCE [LARGE SCALE GENOMIC DNA]</scope>
    <source>
        <strain evidence="2">cv. Chardonnay</strain>
        <tissue evidence="1">Leaf</tissue>
    </source>
</reference>
<dbReference type="EMBL" id="QGNW01000073">
    <property type="protein sequence ID" value="RVX01908.1"/>
    <property type="molecule type" value="Genomic_DNA"/>
</dbReference>
<dbReference type="PANTHER" id="PTHR48476:SF1">
    <property type="entry name" value="SHORT-CHAIN DEHYDROGENASE TIC 32, CHLOROPLASTIC-LIKE"/>
    <property type="match status" value="1"/>
</dbReference>
<protein>
    <submittedName>
        <fullName evidence="1">Short-chain dehydrogenase TIC 32, chloroplastic</fullName>
    </submittedName>
</protein>
<evidence type="ECO:0000313" key="2">
    <source>
        <dbReference type="Proteomes" id="UP000288805"/>
    </source>
</evidence>
<evidence type="ECO:0000313" key="1">
    <source>
        <dbReference type="EMBL" id="RVX01908.1"/>
    </source>
</evidence>
<organism evidence="1 2">
    <name type="scientific">Vitis vinifera</name>
    <name type="common">Grape</name>
    <dbReference type="NCBI Taxonomy" id="29760"/>
    <lineage>
        <taxon>Eukaryota</taxon>
        <taxon>Viridiplantae</taxon>
        <taxon>Streptophyta</taxon>
        <taxon>Embryophyta</taxon>
        <taxon>Tracheophyta</taxon>
        <taxon>Spermatophyta</taxon>
        <taxon>Magnoliopsida</taxon>
        <taxon>eudicotyledons</taxon>
        <taxon>Gunneridae</taxon>
        <taxon>Pentapetalae</taxon>
        <taxon>rosids</taxon>
        <taxon>Vitales</taxon>
        <taxon>Vitaceae</taxon>
        <taxon>Viteae</taxon>
        <taxon>Vitis</taxon>
    </lineage>
</organism>
<sequence>MSLPLQSPPTAKEIPLDLLKYNRLSAYGQSKLANVLHANELSRRLKDDGANITANSLHPGAIATNLFRHVPLVGGAATTCYVALHPEVKGTTGEYFADSNIAKGSSQANDPELAKKLWDFSLSLIK</sequence>
<dbReference type="Gene3D" id="3.40.50.720">
    <property type="entry name" value="NAD(P)-binding Rossmann-like Domain"/>
    <property type="match status" value="1"/>
</dbReference>
<comment type="caution">
    <text evidence="1">The sequence shown here is derived from an EMBL/GenBank/DDBJ whole genome shotgun (WGS) entry which is preliminary data.</text>
</comment>
<dbReference type="AlphaFoldDB" id="A0A438IYW1"/>
<dbReference type="Proteomes" id="UP000288805">
    <property type="component" value="Unassembled WGS sequence"/>
</dbReference>
<dbReference type="InterPro" id="IPR055280">
    <property type="entry name" value="TIC32"/>
</dbReference>
<proteinExistence type="predicted"/>
<dbReference type="SUPFAM" id="SSF51735">
    <property type="entry name" value="NAD(P)-binding Rossmann-fold domains"/>
    <property type="match status" value="1"/>
</dbReference>
<gene>
    <name evidence="1" type="primary">TIC32_13</name>
    <name evidence="1" type="ORF">CK203_019493</name>
</gene>
<name>A0A438IYW1_VITVI</name>
<dbReference type="InterPro" id="IPR036291">
    <property type="entry name" value="NAD(P)-bd_dom_sf"/>
</dbReference>
<accession>A0A438IYW1</accession>
<dbReference type="PANTHER" id="PTHR48476">
    <property type="entry name" value="SHORT-CHAIN DEHYDROGENASE TIC 32, CHLOROPLASTIC-LIKE"/>
    <property type="match status" value="1"/>
</dbReference>